<dbReference type="RefSeq" id="WP_145280740.1">
    <property type="nucleotide sequence ID" value="NZ_CP036291.1"/>
</dbReference>
<gene>
    <name evidence="2" type="ORF">Pla175_03530</name>
</gene>
<dbReference type="AlphaFoldDB" id="A0A518D6B6"/>
<keyword evidence="1" id="KW-0812">Transmembrane</keyword>
<dbReference type="OrthoDB" id="7678662at2"/>
<name>A0A518D6B6_9BACT</name>
<dbReference type="EMBL" id="CP036291">
    <property type="protein sequence ID" value="QDU86999.1"/>
    <property type="molecule type" value="Genomic_DNA"/>
</dbReference>
<organism evidence="2 3">
    <name type="scientific">Pirellulimonas nuda</name>
    <dbReference type="NCBI Taxonomy" id="2528009"/>
    <lineage>
        <taxon>Bacteria</taxon>
        <taxon>Pseudomonadati</taxon>
        <taxon>Planctomycetota</taxon>
        <taxon>Planctomycetia</taxon>
        <taxon>Pirellulales</taxon>
        <taxon>Lacipirellulaceae</taxon>
        <taxon>Pirellulimonas</taxon>
    </lineage>
</organism>
<proteinExistence type="predicted"/>
<dbReference type="KEGG" id="pnd:Pla175_03530"/>
<feature type="transmembrane region" description="Helical" evidence="1">
    <location>
        <begin position="20"/>
        <end position="43"/>
    </location>
</feature>
<keyword evidence="1" id="KW-1133">Transmembrane helix</keyword>
<keyword evidence="3" id="KW-1185">Reference proteome</keyword>
<dbReference type="Proteomes" id="UP000317429">
    <property type="component" value="Chromosome"/>
</dbReference>
<reference evidence="2 3" key="1">
    <citation type="submission" date="2019-02" db="EMBL/GenBank/DDBJ databases">
        <title>Deep-cultivation of Planctomycetes and their phenomic and genomic characterization uncovers novel biology.</title>
        <authorList>
            <person name="Wiegand S."/>
            <person name="Jogler M."/>
            <person name="Boedeker C."/>
            <person name="Pinto D."/>
            <person name="Vollmers J."/>
            <person name="Rivas-Marin E."/>
            <person name="Kohn T."/>
            <person name="Peeters S.H."/>
            <person name="Heuer A."/>
            <person name="Rast P."/>
            <person name="Oberbeckmann S."/>
            <person name="Bunk B."/>
            <person name="Jeske O."/>
            <person name="Meyerdierks A."/>
            <person name="Storesund J.E."/>
            <person name="Kallscheuer N."/>
            <person name="Luecker S."/>
            <person name="Lage O.M."/>
            <person name="Pohl T."/>
            <person name="Merkel B.J."/>
            <person name="Hornburger P."/>
            <person name="Mueller R.-W."/>
            <person name="Bruemmer F."/>
            <person name="Labrenz M."/>
            <person name="Spormann A.M."/>
            <person name="Op den Camp H."/>
            <person name="Overmann J."/>
            <person name="Amann R."/>
            <person name="Jetten M.S.M."/>
            <person name="Mascher T."/>
            <person name="Medema M.H."/>
            <person name="Devos D.P."/>
            <person name="Kaster A.-K."/>
            <person name="Ovreas L."/>
            <person name="Rohde M."/>
            <person name="Galperin M.Y."/>
            <person name="Jogler C."/>
        </authorList>
    </citation>
    <scope>NUCLEOTIDE SEQUENCE [LARGE SCALE GENOMIC DNA]</scope>
    <source>
        <strain evidence="2 3">Pla175</strain>
    </source>
</reference>
<protein>
    <submittedName>
        <fullName evidence="2">Uncharacterized protein</fullName>
    </submittedName>
</protein>
<sequence>MHVCLADFPISPWLAVPGFLVFFAAVWSLASWGAAAISGWGLLAQHYRCEGDLAGPKWRWRTAKFRWTVAYSGCLTFTANQQGLGIAVMAPLRLGAPPLLIPWQDITARRRRLLLGIERVTFSFAKTPGVPMTVGGGLVGRFEAAVGRPWNEASRAGTTA</sequence>
<evidence type="ECO:0000313" key="2">
    <source>
        <dbReference type="EMBL" id="QDU86999.1"/>
    </source>
</evidence>
<keyword evidence="1" id="KW-0472">Membrane</keyword>
<accession>A0A518D6B6</accession>
<evidence type="ECO:0000313" key="3">
    <source>
        <dbReference type="Proteomes" id="UP000317429"/>
    </source>
</evidence>
<evidence type="ECO:0000256" key="1">
    <source>
        <dbReference type="SAM" id="Phobius"/>
    </source>
</evidence>